<name>A0A5B1CDM7_9BACT</name>
<comment type="caution">
    <text evidence="1">The sequence shown here is derived from an EMBL/GenBank/DDBJ whole genome shotgun (WGS) entry which is preliminary data.</text>
</comment>
<gene>
    <name evidence="1" type="ORF">LF1_00500</name>
</gene>
<evidence type="ECO:0000313" key="2">
    <source>
        <dbReference type="Proteomes" id="UP000322699"/>
    </source>
</evidence>
<dbReference type="EMBL" id="VRLW01000001">
    <property type="protein sequence ID" value="KAA1257563.1"/>
    <property type="molecule type" value="Genomic_DNA"/>
</dbReference>
<accession>A0A5B1CDM7</accession>
<protein>
    <submittedName>
        <fullName evidence="1">Uncharacterized protein</fullName>
    </submittedName>
</protein>
<proteinExistence type="predicted"/>
<organism evidence="1 2">
    <name type="scientific">Rubripirellula obstinata</name>
    <dbReference type="NCBI Taxonomy" id="406547"/>
    <lineage>
        <taxon>Bacteria</taxon>
        <taxon>Pseudomonadati</taxon>
        <taxon>Planctomycetota</taxon>
        <taxon>Planctomycetia</taxon>
        <taxon>Pirellulales</taxon>
        <taxon>Pirellulaceae</taxon>
        <taxon>Rubripirellula</taxon>
    </lineage>
</organism>
<reference evidence="1 2" key="1">
    <citation type="submission" date="2019-08" db="EMBL/GenBank/DDBJ databases">
        <title>Deep-cultivation of Planctomycetes and their phenomic and genomic characterization uncovers novel biology.</title>
        <authorList>
            <person name="Wiegand S."/>
            <person name="Jogler M."/>
            <person name="Boedeker C."/>
            <person name="Pinto D."/>
            <person name="Vollmers J."/>
            <person name="Rivas-Marin E."/>
            <person name="Kohn T."/>
            <person name="Peeters S.H."/>
            <person name="Heuer A."/>
            <person name="Rast P."/>
            <person name="Oberbeckmann S."/>
            <person name="Bunk B."/>
            <person name="Jeske O."/>
            <person name="Meyerdierks A."/>
            <person name="Storesund J.E."/>
            <person name="Kallscheuer N."/>
            <person name="Luecker S."/>
            <person name="Lage O.M."/>
            <person name="Pohl T."/>
            <person name="Merkel B.J."/>
            <person name="Hornburger P."/>
            <person name="Mueller R.-W."/>
            <person name="Bruemmer F."/>
            <person name="Labrenz M."/>
            <person name="Spormann A.M."/>
            <person name="Op Den Camp H."/>
            <person name="Overmann J."/>
            <person name="Amann R."/>
            <person name="Jetten M.S.M."/>
            <person name="Mascher T."/>
            <person name="Medema M.H."/>
            <person name="Devos D.P."/>
            <person name="Kaster A.-K."/>
            <person name="Ovreas L."/>
            <person name="Rohde M."/>
            <person name="Galperin M.Y."/>
            <person name="Jogler C."/>
        </authorList>
    </citation>
    <scope>NUCLEOTIDE SEQUENCE [LARGE SCALE GENOMIC DNA]</scope>
    <source>
        <strain evidence="1 2">LF1</strain>
    </source>
</reference>
<evidence type="ECO:0000313" key="1">
    <source>
        <dbReference type="EMBL" id="KAA1257563.1"/>
    </source>
</evidence>
<sequence length="171" mass="19141">MKTNDGLTVFPIEQPMLNSILESRPVECIQQHISIRDGLPIQTERSAVNDNLLRADLSVGQLAPDLFVAFAEEHCDAIVAFSDDAKTNWPDEDADGFGDPDTDACDRENTIVHGYSYGFGTRWVIYFYLASTGDAKLLRTYLKNRRIPRPGSFARDIERSFRRVNGPATDG</sequence>
<keyword evidence="2" id="KW-1185">Reference proteome</keyword>
<dbReference type="RefSeq" id="WP_068267509.1">
    <property type="nucleotide sequence ID" value="NZ_LWSK01000215.1"/>
</dbReference>
<dbReference type="Proteomes" id="UP000322699">
    <property type="component" value="Unassembled WGS sequence"/>
</dbReference>
<dbReference type="AlphaFoldDB" id="A0A5B1CDM7"/>